<dbReference type="InterPro" id="IPR001754">
    <property type="entry name" value="OMPdeCOase_dom"/>
</dbReference>
<evidence type="ECO:0000256" key="1">
    <source>
        <dbReference type="ARBA" id="ARBA00023239"/>
    </source>
</evidence>
<dbReference type="Pfam" id="PF00215">
    <property type="entry name" value="OMPdecase"/>
    <property type="match status" value="1"/>
</dbReference>
<dbReference type="EMBL" id="UINC01103114">
    <property type="protein sequence ID" value="SVC65253.1"/>
    <property type="molecule type" value="Genomic_DNA"/>
</dbReference>
<dbReference type="Gene3D" id="3.20.20.70">
    <property type="entry name" value="Aldolase class I"/>
    <property type="match status" value="1"/>
</dbReference>
<feature type="non-terminal residue" evidence="3">
    <location>
        <position position="97"/>
    </location>
</feature>
<dbReference type="GO" id="GO:0019854">
    <property type="term" value="P:L-ascorbic acid catabolic process"/>
    <property type="evidence" value="ECO:0007669"/>
    <property type="project" value="TreeGrafter"/>
</dbReference>
<evidence type="ECO:0000313" key="3">
    <source>
        <dbReference type="EMBL" id="SVC65253.1"/>
    </source>
</evidence>
<name>A0A382NVR8_9ZZZZ</name>
<dbReference type="PANTHER" id="PTHR35039:SF3">
    <property type="entry name" value="3-KETO-L-GULONATE-6-PHOSPHATE DECARBOXYLASE SGBH-RELATED"/>
    <property type="match status" value="1"/>
</dbReference>
<dbReference type="AlphaFoldDB" id="A0A382NVR8"/>
<proteinExistence type="predicted"/>
<dbReference type="InterPro" id="IPR011060">
    <property type="entry name" value="RibuloseP-bd_barrel"/>
</dbReference>
<keyword evidence="1" id="KW-0456">Lyase</keyword>
<gene>
    <name evidence="3" type="ORF">METZ01_LOCUS318107</name>
</gene>
<sequence length="97" mass="10442">MKATLQLALDFLELSRALQMAREAAAGGVQWIEAGTPLIKSEGLNSIRALRREFPKHYIIADLKTLDAGRTEFEAAAKAGANCATVCSTDSDSTIME</sequence>
<evidence type="ECO:0000259" key="2">
    <source>
        <dbReference type="Pfam" id="PF00215"/>
    </source>
</evidence>
<dbReference type="SUPFAM" id="SSF51366">
    <property type="entry name" value="Ribulose-phoshate binding barrel"/>
    <property type="match status" value="1"/>
</dbReference>
<dbReference type="GO" id="GO:0006207">
    <property type="term" value="P:'de novo' pyrimidine nucleobase biosynthetic process"/>
    <property type="evidence" value="ECO:0007669"/>
    <property type="project" value="InterPro"/>
</dbReference>
<protein>
    <recommendedName>
        <fullName evidence="2">Orotidine 5'-phosphate decarboxylase domain-containing protein</fullName>
    </recommendedName>
</protein>
<dbReference type="PANTHER" id="PTHR35039">
    <property type="entry name" value="3-KETO-L-GULONATE-6-PHOSPHATE DECARBOXYLASE SGBH-RELATED"/>
    <property type="match status" value="1"/>
</dbReference>
<accession>A0A382NVR8</accession>
<dbReference type="GO" id="GO:0004590">
    <property type="term" value="F:orotidine-5'-phosphate decarboxylase activity"/>
    <property type="evidence" value="ECO:0007669"/>
    <property type="project" value="InterPro"/>
</dbReference>
<dbReference type="InterPro" id="IPR013785">
    <property type="entry name" value="Aldolase_TIM"/>
</dbReference>
<feature type="domain" description="Orotidine 5'-phosphate decarboxylase" evidence="2">
    <location>
        <begin position="4"/>
        <end position="95"/>
    </location>
</feature>
<reference evidence="3" key="1">
    <citation type="submission" date="2018-05" db="EMBL/GenBank/DDBJ databases">
        <authorList>
            <person name="Lanie J.A."/>
            <person name="Ng W.-L."/>
            <person name="Kazmierczak K.M."/>
            <person name="Andrzejewski T.M."/>
            <person name="Davidsen T.M."/>
            <person name="Wayne K.J."/>
            <person name="Tettelin H."/>
            <person name="Glass J.I."/>
            <person name="Rusch D."/>
            <person name="Podicherti R."/>
            <person name="Tsui H.-C.T."/>
            <person name="Winkler M.E."/>
        </authorList>
    </citation>
    <scope>NUCLEOTIDE SEQUENCE</scope>
</reference>
<organism evidence="3">
    <name type="scientific">marine metagenome</name>
    <dbReference type="NCBI Taxonomy" id="408172"/>
    <lineage>
        <taxon>unclassified sequences</taxon>
        <taxon>metagenomes</taxon>
        <taxon>ecological metagenomes</taxon>
    </lineage>
</organism>
<dbReference type="GO" id="GO:0033982">
    <property type="term" value="F:3-dehydro-L-gulonate-6-phosphate decarboxylase activity"/>
    <property type="evidence" value="ECO:0007669"/>
    <property type="project" value="TreeGrafter"/>
</dbReference>